<dbReference type="EMBL" id="JAUSQM010000001">
    <property type="protein sequence ID" value="MDP9823353.1"/>
    <property type="molecule type" value="Genomic_DNA"/>
</dbReference>
<evidence type="ECO:0000313" key="3">
    <source>
        <dbReference type="Proteomes" id="UP001240447"/>
    </source>
</evidence>
<sequence>MPLKNRRGAAGVFAATLALVLTACTSGAEEPDAAPTPTATTSAASPATDPVVLRLGVYGPDGLLTAYQELADAFVDENPDVEVELVTFPDHDTAMAAYDKRRGDGKPTPDVFLIEHADLPVLLEREWIQPVDALLGERGVDFGDGYQREGMTAFSADLGLQCMPHDVSPMVVYYNTDLVDLSTIGEDPDSAPTPADGWTFEQFAEAARSVSTRRVKGVHVDPDLEQLAPFLWSGGGGLLDDASEPTRLDLSSDDNRETLEEVLTLLREERVTPSPQLLERRDPLQLFAAGRLGMLLGYRDLVPELRAMADVRFDVMPLPRVGSYRTVSSLSGYCLASDTDHVQEAADLLTFVVGDAGETIVTRAGYTLPANLEVAYSPAFRDGAKDPQSSFVFNEGVRRSEQLPTGPQWESAMAITTPLIRRMLYAPVVNLERLTERIDDVSKVAFTLPQEESDADGDDESVEDDG</sequence>
<dbReference type="PANTHER" id="PTHR43649:SF12">
    <property type="entry name" value="DIACETYLCHITOBIOSE BINDING PROTEIN DASA"/>
    <property type="match status" value="1"/>
</dbReference>
<dbReference type="GO" id="GO:0016491">
    <property type="term" value="F:oxidoreductase activity"/>
    <property type="evidence" value="ECO:0007669"/>
    <property type="project" value="UniProtKB-KW"/>
</dbReference>
<dbReference type="Gene3D" id="3.40.190.10">
    <property type="entry name" value="Periplasmic binding protein-like II"/>
    <property type="match status" value="1"/>
</dbReference>
<keyword evidence="1" id="KW-0732">Signal</keyword>
<feature type="signal peptide" evidence="1">
    <location>
        <begin position="1"/>
        <end position="28"/>
    </location>
</feature>
<accession>A0ABT9NSH4</accession>
<evidence type="ECO:0000256" key="1">
    <source>
        <dbReference type="SAM" id="SignalP"/>
    </source>
</evidence>
<comment type="caution">
    <text evidence="2">The sequence shown here is derived from an EMBL/GenBank/DDBJ whole genome shotgun (WGS) entry which is preliminary data.</text>
</comment>
<proteinExistence type="predicted"/>
<evidence type="ECO:0000313" key="2">
    <source>
        <dbReference type="EMBL" id="MDP9823353.1"/>
    </source>
</evidence>
<gene>
    <name evidence="2" type="ORF">J2S59_003162</name>
</gene>
<dbReference type="Proteomes" id="UP001240447">
    <property type="component" value="Unassembled WGS sequence"/>
</dbReference>
<keyword evidence="2" id="KW-0762">Sugar transport</keyword>
<dbReference type="Pfam" id="PF13416">
    <property type="entry name" value="SBP_bac_8"/>
    <property type="match status" value="1"/>
</dbReference>
<protein>
    <submittedName>
        <fullName evidence="2">Multiple sugar transport system substrate-binding protein</fullName>
    </submittedName>
</protein>
<keyword evidence="3" id="KW-1185">Reference proteome</keyword>
<keyword evidence="2" id="KW-0813">Transport</keyword>
<dbReference type="SUPFAM" id="SSF53850">
    <property type="entry name" value="Periplasmic binding protein-like II"/>
    <property type="match status" value="1"/>
</dbReference>
<dbReference type="PANTHER" id="PTHR43649">
    <property type="entry name" value="ARABINOSE-BINDING PROTEIN-RELATED"/>
    <property type="match status" value="1"/>
</dbReference>
<organism evidence="2 3">
    <name type="scientific">Nocardioides massiliensis</name>
    <dbReference type="NCBI Taxonomy" id="1325935"/>
    <lineage>
        <taxon>Bacteria</taxon>
        <taxon>Bacillati</taxon>
        <taxon>Actinomycetota</taxon>
        <taxon>Actinomycetes</taxon>
        <taxon>Propionibacteriales</taxon>
        <taxon>Nocardioidaceae</taxon>
        <taxon>Nocardioides</taxon>
    </lineage>
</organism>
<name>A0ABT9NSH4_9ACTN</name>
<keyword evidence="2" id="KW-0560">Oxidoreductase</keyword>
<dbReference type="RefSeq" id="WP_181641978.1">
    <property type="nucleotide sequence ID" value="NZ_CCXJ01000325.1"/>
</dbReference>
<reference evidence="2 3" key="1">
    <citation type="submission" date="2023-07" db="EMBL/GenBank/DDBJ databases">
        <title>Sequencing the genomes of 1000 actinobacteria strains.</title>
        <authorList>
            <person name="Klenk H.-P."/>
        </authorList>
    </citation>
    <scope>NUCLEOTIDE SEQUENCE [LARGE SCALE GENOMIC DNA]</scope>
    <source>
        <strain evidence="2 3">GD13</strain>
    </source>
</reference>
<feature type="chain" id="PRO_5046038581" evidence="1">
    <location>
        <begin position="29"/>
        <end position="466"/>
    </location>
</feature>
<dbReference type="PROSITE" id="PS51257">
    <property type="entry name" value="PROKAR_LIPOPROTEIN"/>
    <property type="match status" value="1"/>
</dbReference>
<dbReference type="InterPro" id="IPR006059">
    <property type="entry name" value="SBP"/>
</dbReference>
<dbReference type="InterPro" id="IPR050490">
    <property type="entry name" value="Bact_solute-bd_prot1"/>
</dbReference>